<feature type="compositionally biased region" description="Basic and acidic residues" evidence="1">
    <location>
        <begin position="71"/>
        <end position="85"/>
    </location>
</feature>
<protein>
    <submittedName>
        <fullName evidence="2">Uncharacterized protein</fullName>
    </submittedName>
</protein>
<feature type="compositionally biased region" description="Basic and acidic residues" evidence="1">
    <location>
        <begin position="255"/>
        <end position="274"/>
    </location>
</feature>
<organism evidence="2 3">
    <name type="scientific">Punica granatum</name>
    <name type="common">Pomegranate</name>
    <dbReference type="NCBI Taxonomy" id="22663"/>
    <lineage>
        <taxon>Eukaryota</taxon>
        <taxon>Viridiplantae</taxon>
        <taxon>Streptophyta</taxon>
        <taxon>Embryophyta</taxon>
        <taxon>Tracheophyta</taxon>
        <taxon>Spermatophyta</taxon>
        <taxon>Magnoliopsida</taxon>
        <taxon>eudicotyledons</taxon>
        <taxon>Gunneridae</taxon>
        <taxon>Pentapetalae</taxon>
        <taxon>rosids</taxon>
        <taxon>malvids</taxon>
        <taxon>Myrtales</taxon>
        <taxon>Lythraceae</taxon>
        <taxon>Punica</taxon>
    </lineage>
</organism>
<sequence>MSRLHESPVRRSTNNREDKRESRDLTSKSEEKISMNISSAKKHDDSTLKLHKRDLSYPERVSNDRASGSQDQERLRERSSRKSEIPEQMPPHLDNASLQSEKDISSPPDGKKSENKNHARSDNVKDKHKPEHVSKPLGKVNDRQGGASDTASEESEKRTYKSKERKRHRRSKRHEVDTDSDSYDSEVEERKEAKRRRKEEKKLRKEERRRHREERRRRKEERRAEKLKAKRRGINSSPSENEKRFSDVDSSDGEEVARKESRAHGAEPEKEQKKLEIELRLKALESFKAKKSGHH</sequence>
<feature type="compositionally biased region" description="Basic residues" evidence="1">
    <location>
        <begin position="163"/>
        <end position="173"/>
    </location>
</feature>
<dbReference type="PANTHER" id="PTHR23148:SF0">
    <property type="entry name" value="SERINE_ARGININE REPETITIVE MATRIX PROTEIN 1"/>
    <property type="match status" value="1"/>
</dbReference>
<comment type="caution">
    <text evidence="2">The sequence shown here is derived from an EMBL/GenBank/DDBJ whole genome shotgun (WGS) entry which is preliminary data.</text>
</comment>
<feature type="compositionally biased region" description="Basic and acidic residues" evidence="1">
    <location>
        <begin position="41"/>
        <end position="63"/>
    </location>
</feature>
<evidence type="ECO:0000256" key="1">
    <source>
        <dbReference type="SAM" id="MobiDB-lite"/>
    </source>
</evidence>
<dbReference type="STRING" id="22663.A0A2I0HN60"/>
<dbReference type="InterPro" id="IPR052225">
    <property type="entry name" value="Ser/Arg_repetitive_matrix"/>
</dbReference>
<proteinExistence type="predicted"/>
<reference evidence="2 3" key="1">
    <citation type="submission" date="2017-11" db="EMBL/GenBank/DDBJ databases">
        <title>De-novo sequencing of pomegranate (Punica granatum L.) genome.</title>
        <authorList>
            <person name="Akparov Z."/>
            <person name="Amiraslanov A."/>
            <person name="Hajiyeva S."/>
            <person name="Abbasov M."/>
            <person name="Kaur K."/>
            <person name="Hamwieh A."/>
            <person name="Solovyev V."/>
            <person name="Salamov A."/>
            <person name="Braich B."/>
            <person name="Kosarev P."/>
            <person name="Mahmoud A."/>
            <person name="Hajiyev E."/>
            <person name="Babayeva S."/>
            <person name="Izzatullayeva V."/>
            <person name="Mammadov A."/>
            <person name="Mammadov A."/>
            <person name="Sharifova S."/>
            <person name="Ojaghi J."/>
            <person name="Eynullazada K."/>
            <person name="Bayramov B."/>
            <person name="Abdulazimova A."/>
            <person name="Shahmuradov I."/>
        </authorList>
    </citation>
    <scope>NUCLEOTIDE SEQUENCE [LARGE SCALE GENOMIC DNA]</scope>
    <source>
        <strain evidence="3">cv. AG2017</strain>
        <tissue evidence="2">Leaf</tissue>
    </source>
</reference>
<evidence type="ECO:0000313" key="2">
    <source>
        <dbReference type="EMBL" id="PKI32716.1"/>
    </source>
</evidence>
<dbReference type="EMBL" id="PGOL01007418">
    <property type="protein sequence ID" value="PKI32716.1"/>
    <property type="molecule type" value="Genomic_DNA"/>
</dbReference>
<feature type="compositionally biased region" description="Basic and acidic residues" evidence="1">
    <location>
        <begin position="1"/>
        <end position="33"/>
    </location>
</feature>
<accession>A0A2I0HN60</accession>
<feature type="region of interest" description="Disordered" evidence="1">
    <location>
        <begin position="1"/>
        <end position="274"/>
    </location>
</feature>
<feature type="compositionally biased region" description="Acidic residues" evidence="1">
    <location>
        <begin position="178"/>
        <end position="187"/>
    </location>
</feature>
<gene>
    <name evidence="2" type="ORF">CRG98_046890</name>
</gene>
<dbReference type="Proteomes" id="UP000233551">
    <property type="component" value="Unassembled WGS sequence"/>
</dbReference>
<dbReference type="AlphaFoldDB" id="A0A2I0HN60"/>
<dbReference type="GO" id="GO:0005681">
    <property type="term" value="C:spliceosomal complex"/>
    <property type="evidence" value="ECO:0007669"/>
    <property type="project" value="TreeGrafter"/>
</dbReference>
<keyword evidence="3" id="KW-1185">Reference proteome</keyword>
<dbReference type="GO" id="GO:0003723">
    <property type="term" value="F:RNA binding"/>
    <property type="evidence" value="ECO:0007669"/>
    <property type="project" value="TreeGrafter"/>
</dbReference>
<dbReference type="GO" id="GO:0048024">
    <property type="term" value="P:regulation of mRNA splicing, via spliceosome"/>
    <property type="evidence" value="ECO:0007669"/>
    <property type="project" value="TreeGrafter"/>
</dbReference>
<dbReference type="PANTHER" id="PTHR23148">
    <property type="entry name" value="SERINE/ARGININE REGULATED NUCLEAR MATRIX PROTEIN"/>
    <property type="match status" value="1"/>
</dbReference>
<feature type="compositionally biased region" description="Basic and acidic residues" evidence="1">
    <location>
        <begin position="100"/>
        <end position="134"/>
    </location>
</feature>
<feature type="compositionally biased region" description="Basic residues" evidence="1">
    <location>
        <begin position="207"/>
        <end position="220"/>
    </location>
</feature>
<name>A0A2I0HN60_PUNGR</name>
<evidence type="ECO:0000313" key="3">
    <source>
        <dbReference type="Proteomes" id="UP000233551"/>
    </source>
</evidence>